<feature type="domain" description="DUF2921" evidence="13">
    <location>
        <begin position="432"/>
        <end position="586"/>
    </location>
</feature>
<reference evidence="14 15" key="1">
    <citation type="submission" date="2024-01" db="EMBL/GenBank/DDBJ databases">
        <title>The complete chloroplast genome sequence of Lithospermum erythrorhizon: insights into the phylogenetic relationship among Boraginaceae species and the maternal lineages of purple gromwells.</title>
        <authorList>
            <person name="Okada T."/>
            <person name="Watanabe K."/>
        </authorList>
    </citation>
    <scope>NUCLEOTIDE SEQUENCE [LARGE SCALE GENOMIC DNA]</scope>
</reference>
<proteinExistence type="predicted"/>
<feature type="transmembrane region" description="Helical" evidence="10">
    <location>
        <begin position="803"/>
        <end position="821"/>
    </location>
</feature>
<dbReference type="PANTHER" id="PTHR33389:SF22">
    <property type="entry name" value="FAMILY PROTEIN, PUTATIVE (DUF2921)-RELATED"/>
    <property type="match status" value="1"/>
</dbReference>
<organism evidence="14 15">
    <name type="scientific">Lithospermum erythrorhizon</name>
    <name type="common">Purple gromwell</name>
    <name type="synonym">Lithospermum officinale var. erythrorhizon</name>
    <dbReference type="NCBI Taxonomy" id="34254"/>
    <lineage>
        <taxon>Eukaryota</taxon>
        <taxon>Viridiplantae</taxon>
        <taxon>Streptophyta</taxon>
        <taxon>Embryophyta</taxon>
        <taxon>Tracheophyta</taxon>
        <taxon>Spermatophyta</taxon>
        <taxon>Magnoliopsida</taxon>
        <taxon>eudicotyledons</taxon>
        <taxon>Gunneridae</taxon>
        <taxon>Pentapetalae</taxon>
        <taxon>asterids</taxon>
        <taxon>lamiids</taxon>
        <taxon>Boraginales</taxon>
        <taxon>Boraginaceae</taxon>
        <taxon>Boraginoideae</taxon>
        <taxon>Lithospermeae</taxon>
        <taxon>Lithospermum</taxon>
    </lineage>
</organism>
<evidence type="ECO:0000259" key="13">
    <source>
        <dbReference type="Pfam" id="PF25333"/>
    </source>
</evidence>
<name>A0AAV3QJC4_LITER</name>
<evidence type="ECO:0000256" key="10">
    <source>
        <dbReference type="SAM" id="Phobius"/>
    </source>
</evidence>
<dbReference type="GO" id="GO:0012505">
    <property type="term" value="C:endomembrane system"/>
    <property type="evidence" value="ECO:0007669"/>
    <property type="project" value="UniProtKB-SubCell"/>
</dbReference>
<feature type="domain" description="SWEET-like" evidence="12">
    <location>
        <begin position="597"/>
        <end position="876"/>
    </location>
</feature>
<feature type="domain" description="DUF2921" evidence="13">
    <location>
        <begin position="313"/>
        <end position="398"/>
    </location>
</feature>
<feature type="transmembrane region" description="Helical" evidence="10">
    <location>
        <begin position="642"/>
        <end position="667"/>
    </location>
</feature>
<keyword evidence="6 10" id="KW-0812">Transmembrane</keyword>
<feature type="chain" id="PRO_5043640774" description="RING-type E3 ubiquitin transferase" evidence="11">
    <location>
        <begin position="30"/>
        <end position="894"/>
    </location>
</feature>
<evidence type="ECO:0000313" key="15">
    <source>
        <dbReference type="Proteomes" id="UP001454036"/>
    </source>
</evidence>
<keyword evidence="8 10" id="KW-1133">Transmembrane helix</keyword>
<feature type="transmembrane region" description="Helical" evidence="10">
    <location>
        <begin position="768"/>
        <end position="791"/>
    </location>
</feature>
<feature type="transmembrane region" description="Helical" evidence="10">
    <location>
        <begin position="727"/>
        <end position="748"/>
    </location>
</feature>
<protein>
    <recommendedName>
        <fullName evidence="4">RING-type E3 ubiquitin transferase</fullName>
        <ecNumber evidence="4">2.3.2.27</ecNumber>
    </recommendedName>
</protein>
<dbReference type="AlphaFoldDB" id="A0AAV3QJC4"/>
<dbReference type="Proteomes" id="UP001454036">
    <property type="component" value="Unassembled WGS sequence"/>
</dbReference>
<evidence type="ECO:0000256" key="6">
    <source>
        <dbReference type="ARBA" id="ARBA00022692"/>
    </source>
</evidence>
<comment type="caution">
    <text evidence="14">The sequence shown here is derived from an EMBL/GenBank/DDBJ whole genome shotgun (WGS) entry which is preliminary data.</text>
</comment>
<keyword evidence="15" id="KW-1185">Reference proteome</keyword>
<dbReference type="EC" id="2.3.2.27" evidence="4"/>
<evidence type="ECO:0000256" key="9">
    <source>
        <dbReference type="ARBA" id="ARBA00023136"/>
    </source>
</evidence>
<evidence type="ECO:0000259" key="12">
    <source>
        <dbReference type="Pfam" id="PF11145"/>
    </source>
</evidence>
<comment type="catalytic activity">
    <reaction evidence="1">
        <text>S-ubiquitinyl-[E2 ubiquitin-conjugating enzyme]-L-cysteine + [acceptor protein]-L-lysine = [E2 ubiquitin-conjugating enzyme]-L-cysteine + N(6)-ubiquitinyl-[acceptor protein]-L-lysine.</text>
        <dbReference type="EC" id="2.3.2.27"/>
    </reaction>
</comment>
<dbReference type="GO" id="GO:0061630">
    <property type="term" value="F:ubiquitin protein ligase activity"/>
    <property type="evidence" value="ECO:0007669"/>
    <property type="project" value="UniProtKB-EC"/>
</dbReference>
<feature type="signal peptide" evidence="11">
    <location>
        <begin position="1"/>
        <end position="29"/>
    </location>
</feature>
<feature type="transmembrane region" description="Helical" evidence="10">
    <location>
        <begin position="841"/>
        <end position="863"/>
    </location>
</feature>
<feature type="domain" description="DUF2921" evidence="13">
    <location>
        <begin position="33"/>
        <end position="211"/>
    </location>
</feature>
<keyword evidence="5" id="KW-0808">Transferase</keyword>
<dbReference type="InterPro" id="IPR021319">
    <property type="entry name" value="DUF2921"/>
</dbReference>
<sequence length="894" mass="100456">MVFFSKSQRPPVDFLDFLLLLHLITTVSAAADYSHHCNAVVEASPPSSTPLPSSHPLVLDLAKVNGGDTLLVNGENSTRGLNFFTRKTFSTQNPHVFKVEGTLNIRVIRFGNLTRFRRGLRLVHYRPPRLPLSSGAYSRSFSVDGFWDSLSGKLCMISSGKMGSFDRNAASLGVVLKLDYWNVSDIRTSLVNGTLESLDKNSKNGYFDKVSILGVNRRFYRYTLVEKARKENGFGKFDYLASESLGSDVLSIVNVIMMVRSVDLVYNSDCEKVSCDVFVGGEGGRKPRMLFHKIDSLGEEDENVRFLLRGWDGYRYRMPLMPSVMLISEGKWDKEKKRLDMVGCRILSGEQENGSVGDCSVRLSLRMPSKWTITERSAIVGEMWSSKRVNELGYFGSVELRSTSNSYGKDDGLTYEYTMIENVRKLCAERVLLKGKGGRYPNPLSLDMRFDMIVTNKKGDTVWGYSSPLTVGDTFFSQIQEPQESQIHDSMVNVSFVLALGSHNSMESTEISAEGLYNPNNGQVCMIGCKHGTPADWEPINNNFLVDCDILIHFQYAPLNSTSGASTKGTIESTRKKLDPLYFQPLEISSHSIYGGQARESIWRMDVEITMVLISNTLACVFVGFQLFYVKRNPGILPSISIIMLLILTLGHMIPLLLNFEALFLANRNREEDLYLSTDGWLEVNEVLVRVITMIVFLLESRLLQITWSSRNDGSDERSLWPADKKVLYLSLPLYIVGGAIAWFAHLFPKSQQSPYIGLSGQEQQTLWGGLRAYGGLILDGFLLPQVLFNVLSESKEKALSPLFYVGTTILRLLPHIYDLYRSNGPTWSLSYIYANPRTGYYSTAWDIIISGGGLVFVVLIFLQQKYGGRCFLPKKYRQSSMYEMVPAIGNESL</sequence>
<feature type="transmembrane region" description="Helical" evidence="10">
    <location>
        <begin position="687"/>
        <end position="706"/>
    </location>
</feature>
<feature type="transmembrane region" description="Helical" evidence="10">
    <location>
        <begin position="609"/>
        <end position="630"/>
    </location>
</feature>
<evidence type="ECO:0000256" key="4">
    <source>
        <dbReference type="ARBA" id="ARBA00012483"/>
    </source>
</evidence>
<evidence type="ECO:0000256" key="1">
    <source>
        <dbReference type="ARBA" id="ARBA00000900"/>
    </source>
</evidence>
<evidence type="ECO:0000256" key="7">
    <source>
        <dbReference type="ARBA" id="ARBA00022786"/>
    </source>
</evidence>
<evidence type="ECO:0000256" key="2">
    <source>
        <dbReference type="ARBA" id="ARBA00004127"/>
    </source>
</evidence>
<comment type="pathway">
    <text evidence="3">Protein modification; protein ubiquitination.</text>
</comment>
<dbReference type="PANTHER" id="PTHR33389">
    <property type="entry name" value="FAMILY PROTEIN, PUTATIVE (DUF2921)-RELATED"/>
    <property type="match status" value="1"/>
</dbReference>
<evidence type="ECO:0000313" key="14">
    <source>
        <dbReference type="EMBL" id="GAA0163793.1"/>
    </source>
</evidence>
<evidence type="ECO:0000256" key="3">
    <source>
        <dbReference type="ARBA" id="ARBA00004906"/>
    </source>
</evidence>
<comment type="subcellular location">
    <subcellularLocation>
        <location evidence="2">Endomembrane system</location>
        <topology evidence="2">Multi-pass membrane protein</topology>
    </subcellularLocation>
</comment>
<dbReference type="Pfam" id="PF11145">
    <property type="entry name" value="DUF2921"/>
    <property type="match status" value="1"/>
</dbReference>
<accession>A0AAV3QJC4</accession>
<dbReference type="EMBL" id="BAABME010004850">
    <property type="protein sequence ID" value="GAA0163793.1"/>
    <property type="molecule type" value="Genomic_DNA"/>
</dbReference>
<dbReference type="Pfam" id="PF25333">
    <property type="entry name" value="DUF2921_N"/>
    <property type="match status" value="3"/>
</dbReference>
<evidence type="ECO:0000256" key="5">
    <source>
        <dbReference type="ARBA" id="ARBA00022679"/>
    </source>
</evidence>
<evidence type="ECO:0000256" key="8">
    <source>
        <dbReference type="ARBA" id="ARBA00022989"/>
    </source>
</evidence>
<keyword evidence="7" id="KW-0833">Ubl conjugation pathway</keyword>
<gene>
    <name evidence="14" type="ORF">LIER_19576</name>
</gene>
<evidence type="ECO:0000256" key="11">
    <source>
        <dbReference type="SAM" id="SignalP"/>
    </source>
</evidence>
<dbReference type="InterPro" id="IPR057425">
    <property type="entry name" value="DUF2921_N"/>
</dbReference>
<keyword evidence="9 10" id="KW-0472">Membrane</keyword>
<keyword evidence="11" id="KW-0732">Signal</keyword>